<dbReference type="PANTHER" id="PTHR47125:SF2">
    <property type="entry name" value="ADENINE NUCLEOTIDE ALPHA HYDROLASES-LIKE SUPERFAMILY PROTEIN"/>
    <property type="match status" value="1"/>
</dbReference>
<dbReference type="Proteomes" id="UP001418222">
    <property type="component" value="Unassembled WGS sequence"/>
</dbReference>
<dbReference type="PANTHER" id="PTHR47125">
    <property type="entry name" value="ADENINE NUCLEOTIDE ALPHA HYDROLASES-LIKE SUPERFAMILY PROTEIN"/>
    <property type="match status" value="1"/>
</dbReference>
<comment type="caution">
    <text evidence="2">The sequence shown here is derived from an EMBL/GenBank/DDBJ whole genome shotgun (WGS) entry which is preliminary data.</text>
</comment>
<evidence type="ECO:0000313" key="3">
    <source>
        <dbReference type="Proteomes" id="UP001418222"/>
    </source>
</evidence>
<dbReference type="AlphaFoldDB" id="A0AAP0GAS9"/>
<evidence type="ECO:0008006" key="4">
    <source>
        <dbReference type="Google" id="ProtNLM"/>
    </source>
</evidence>
<keyword evidence="3" id="KW-1185">Reference proteome</keyword>
<evidence type="ECO:0000256" key="1">
    <source>
        <dbReference type="SAM" id="MobiDB-lite"/>
    </source>
</evidence>
<gene>
    <name evidence="2" type="ORF">KSP39_PZI006061</name>
</gene>
<reference evidence="2 3" key="1">
    <citation type="journal article" date="2022" name="Nat. Plants">
        <title>Genomes of leafy and leafless Platanthera orchids illuminate the evolution of mycoheterotrophy.</title>
        <authorList>
            <person name="Li M.H."/>
            <person name="Liu K.W."/>
            <person name="Li Z."/>
            <person name="Lu H.C."/>
            <person name="Ye Q.L."/>
            <person name="Zhang D."/>
            <person name="Wang J.Y."/>
            <person name="Li Y.F."/>
            <person name="Zhong Z.M."/>
            <person name="Liu X."/>
            <person name="Yu X."/>
            <person name="Liu D.K."/>
            <person name="Tu X.D."/>
            <person name="Liu B."/>
            <person name="Hao Y."/>
            <person name="Liao X.Y."/>
            <person name="Jiang Y.T."/>
            <person name="Sun W.H."/>
            <person name="Chen J."/>
            <person name="Chen Y.Q."/>
            <person name="Ai Y."/>
            <person name="Zhai J.W."/>
            <person name="Wu S.S."/>
            <person name="Zhou Z."/>
            <person name="Hsiao Y.Y."/>
            <person name="Wu W.L."/>
            <person name="Chen Y.Y."/>
            <person name="Lin Y.F."/>
            <person name="Hsu J.L."/>
            <person name="Li C.Y."/>
            <person name="Wang Z.W."/>
            <person name="Zhao X."/>
            <person name="Zhong W.Y."/>
            <person name="Ma X.K."/>
            <person name="Ma L."/>
            <person name="Huang J."/>
            <person name="Chen G.Z."/>
            <person name="Huang M.Z."/>
            <person name="Huang L."/>
            <person name="Peng D.H."/>
            <person name="Luo Y.B."/>
            <person name="Zou S.Q."/>
            <person name="Chen S.P."/>
            <person name="Lan S."/>
            <person name="Tsai W.C."/>
            <person name="Van de Peer Y."/>
            <person name="Liu Z.J."/>
        </authorList>
    </citation>
    <scope>NUCLEOTIDE SEQUENCE [LARGE SCALE GENOMIC DNA]</scope>
    <source>
        <strain evidence="2">Lor287</strain>
    </source>
</reference>
<feature type="region of interest" description="Disordered" evidence="1">
    <location>
        <begin position="81"/>
        <end position="112"/>
    </location>
</feature>
<dbReference type="EMBL" id="JBBWWQ010000004">
    <property type="protein sequence ID" value="KAK8948649.1"/>
    <property type="molecule type" value="Genomic_DNA"/>
</dbReference>
<sequence length="156" mass="16648">MDSNGLCKVPRGGGDCVGWRGRAAVRAQAVWVQVARAHNRAGCFSSRAGGGAGAFFRQLSVGGGGRVAGWDYCSSYSGNCSAEGRREPGRRRRRSTEADDGGRMRPEDGDAMAPKKRVMAVIDRTTRAKQAMMWALIHVAGKGDLLTIIHAVEVSI</sequence>
<evidence type="ECO:0000313" key="2">
    <source>
        <dbReference type="EMBL" id="KAK8948649.1"/>
    </source>
</evidence>
<accession>A0AAP0GAS9</accession>
<feature type="compositionally biased region" description="Basic and acidic residues" evidence="1">
    <location>
        <begin position="95"/>
        <end position="108"/>
    </location>
</feature>
<proteinExistence type="predicted"/>
<organism evidence="2 3">
    <name type="scientific">Platanthera zijinensis</name>
    <dbReference type="NCBI Taxonomy" id="2320716"/>
    <lineage>
        <taxon>Eukaryota</taxon>
        <taxon>Viridiplantae</taxon>
        <taxon>Streptophyta</taxon>
        <taxon>Embryophyta</taxon>
        <taxon>Tracheophyta</taxon>
        <taxon>Spermatophyta</taxon>
        <taxon>Magnoliopsida</taxon>
        <taxon>Liliopsida</taxon>
        <taxon>Asparagales</taxon>
        <taxon>Orchidaceae</taxon>
        <taxon>Orchidoideae</taxon>
        <taxon>Orchideae</taxon>
        <taxon>Orchidinae</taxon>
        <taxon>Platanthera</taxon>
    </lineage>
</organism>
<name>A0AAP0GAS9_9ASPA</name>
<protein>
    <recommendedName>
        <fullName evidence="4">UspA domain-containing protein</fullName>
    </recommendedName>
</protein>